<evidence type="ECO:0000256" key="1">
    <source>
        <dbReference type="SAM" id="SignalP"/>
    </source>
</evidence>
<dbReference type="AlphaFoldDB" id="A0A486XTE2"/>
<feature type="chain" id="PRO_5019771741" evidence="1">
    <location>
        <begin position="18"/>
        <end position="528"/>
    </location>
</feature>
<feature type="signal peptide" evidence="1">
    <location>
        <begin position="1"/>
        <end position="17"/>
    </location>
</feature>
<name>A0A486XTE2_9GAMM</name>
<sequence length="528" mass="59828">MAVAFSVAVSLSAPLYAADTEIKPELKAATYGFWLREEQNGNGLDKGLAMLLTPSLSINISDKNLTSALFYKNESVWYDDAQRSHNSLEQYSWNNVLSGFDERVRLALTAESQHQIRNSQQGVFSDIITGAENLAKNRKHGAKLDFSTRRNATVSAKLSFSYTDLRSEVPEADDSLGDFNNTFSDVSLSLGTTRRQSPFFWQLKGNYSRTVRDIGGDFVNRRLSGIMGTPLLPGVSIVNRGSHEKAANLVGLASEFSSLGTGLEWQFGRVSRINFTRNWSERTFSGPVVEEVIDEEYTAVEVYLAPTRRTSLSYISDRRYYGRSTEISGQYNLRFLTMRLSVTDGVDTQSFFEQTTEDLGIFVCPSASAEFEDCFRPPSSNYQLGVGETLQQWVYNGVELSENLVKRYSESLNIGYNKNRLTLNVQLSSSEDKYLETDRINERKSVALQSVWRLTEQADLSFTARGYEIDYRDEQRKDKNSSVELGVKTQLNAHSDISFSLRRMRRNSNVNSFDVEESRVWLTYSYRL</sequence>
<proteinExistence type="predicted"/>
<keyword evidence="1" id="KW-0732">Signal</keyword>
<gene>
    <name evidence="2" type="ORF">BAL341_2178</name>
</gene>
<evidence type="ECO:0000313" key="2">
    <source>
        <dbReference type="EMBL" id="VHO04902.1"/>
    </source>
</evidence>
<dbReference type="NCBIfam" id="TIGR03016">
    <property type="entry name" value="pepcterm_hypo_1"/>
    <property type="match status" value="1"/>
</dbReference>
<protein>
    <submittedName>
        <fullName evidence="2">Glycine-rich cell wall structural protein</fullName>
    </submittedName>
</protein>
<accession>A0A486XTE2</accession>
<organism evidence="2">
    <name type="scientific">Rheinheimera sp. BAL341</name>
    <dbReference type="NCBI Taxonomy" id="1708203"/>
    <lineage>
        <taxon>Bacteria</taxon>
        <taxon>Pseudomonadati</taxon>
        <taxon>Pseudomonadota</taxon>
        <taxon>Gammaproteobacteria</taxon>
        <taxon>Chromatiales</taxon>
        <taxon>Chromatiaceae</taxon>
        <taxon>Rheinheimera</taxon>
    </lineage>
</organism>
<dbReference type="InterPro" id="IPR017467">
    <property type="entry name" value="CHP03016_PEP-CTERM"/>
</dbReference>
<reference evidence="2" key="1">
    <citation type="submission" date="2019-04" db="EMBL/GenBank/DDBJ databases">
        <authorList>
            <person name="Brambilla D."/>
        </authorList>
    </citation>
    <scope>NUCLEOTIDE SEQUENCE</scope>
    <source>
        <strain evidence="2">BAL1</strain>
    </source>
</reference>
<dbReference type="EMBL" id="CAAJGR010000118">
    <property type="protein sequence ID" value="VHO04902.1"/>
    <property type="molecule type" value="Genomic_DNA"/>
</dbReference>